<dbReference type="SUPFAM" id="SSF56935">
    <property type="entry name" value="Porins"/>
    <property type="match status" value="1"/>
</dbReference>
<dbReference type="NCBIfam" id="TIGR04056">
    <property type="entry name" value="OMP_RagA_SusC"/>
    <property type="match status" value="1"/>
</dbReference>
<keyword evidence="1" id="KW-0998">Cell outer membrane</keyword>
<sequence>MKRNIVLYRMCLLLLVVTCISVSGRALSNTVFALQQQRLSVSGVVVDESGEGLIGASVAEVGTNNRAVTDLNGRFTLSVTPHAVLEFKYVGYQTVEIPATRDMHVVLKAELTNLSEVVVVGYGTQKKVSVIGSVAAIDNKELLKSSAPNLSAALSGKLPGLTTIQTSGEPGRDNVVMFLRGAATSNGTSPLVMVDGIPVDNMSVIDPHEIASISVLKDASATAVFGVRGANGVIMITTRKGEKGSVKINANAEYSVQSVAFKPERLDAWDWVRLRNEALVNDGNAAEFKTEDIAKYDSWRNGMPTDPDFFPNNNWQKILFRDNAPMVKTNLNVSGGSDKLQYFISAGYLHQGGLFNVESKARLGYNAQSTLDRYNFRSNIDYKINKTIKATLNASSYLERINGTSVAMGNVFHSALTSRPTSVYLTPKNAFATDAIRTFPIQEGLSVEDPANNSLTAYPLINRSGYKLETRSGINLIGGLEADLGFLTKGFSAKGQVSFDSKGFGNTIGSRSYTWYTYQTLPSGKHLFINRHPSLEDEDGPIALTKSSASYWVMNLQAQLNYDRSFNNLHNVTAMLLAQRDIRESEATSGDLLLPYNVIGIAGRVTYDFNRRYFGEVNIGYNGSEQFSPDKRFGFFPAASIGWVVTNEKFLQDNPVLTNLKIRASFGKVGNDAFGSARFLYLDNINLYSVLTDTKGDHWLSPSLGYQSNGSGWGQGYKINEKYIGNRNITWETAKKQNYGIDLSLYNELSLSFDYFIENRENILIVPNTIPMLQGVPSSALPLINNGKVKNWGFELSAGYQKLFKNELSISANANFSYAINKVLEFDEPLLGKDYAYRTRTTGYSLGQNWGYLIDRSYDPDTGRDGTGFFYSDESITKSGLRYEGVGTPKPGDFIYKDLNGDGIINDRDKAPIGYSSLLPRINYGVSISASWKGFDFSLMLQGVGKYSKTYSGAGIYESSGNFYQMHMQRWNKERYQNGKNISYPRLSSSGGPSLQPNDFFIMDASYLRLKNIEIGYTLPENLCKSIGSTGIRFYLSGNNLYTWTHLKTKSFDPEQNGTTVYPTMRTYNIGLNITF</sequence>
<dbReference type="STRING" id="1127699.HMPREF9151_02178"/>
<feature type="domain" description="TonB-dependent receptor plug" evidence="2">
    <location>
        <begin position="127"/>
        <end position="233"/>
    </location>
</feature>
<dbReference type="InterPro" id="IPR039426">
    <property type="entry name" value="TonB-dep_rcpt-like"/>
</dbReference>
<dbReference type="GO" id="GO:0009279">
    <property type="term" value="C:cell outer membrane"/>
    <property type="evidence" value="ECO:0007669"/>
    <property type="project" value="UniProtKB-SubCell"/>
</dbReference>
<keyword evidence="1" id="KW-0812">Transmembrane</keyword>
<evidence type="ECO:0000313" key="4">
    <source>
        <dbReference type="Proteomes" id="UP000010433"/>
    </source>
</evidence>
<name>L1N1M8_9BACT</name>
<dbReference type="NCBIfam" id="TIGR04057">
    <property type="entry name" value="SusC_RagA_signa"/>
    <property type="match status" value="1"/>
</dbReference>
<dbReference type="InterPro" id="IPR037066">
    <property type="entry name" value="Plug_dom_sf"/>
</dbReference>
<dbReference type="PROSITE" id="PS52016">
    <property type="entry name" value="TONB_DEPENDENT_REC_3"/>
    <property type="match status" value="1"/>
</dbReference>
<dbReference type="Gene3D" id="2.170.130.10">
    <property type="entry name" value="TonB-dependent receptor, plug domain"/>
    <property type="match status" value="1"/>
</dbReference>
<dbReference type="Gene3D" id="2.60.40.1120">
    <property type="entry name" value="Carboxypeptidase-like, regulatory domain"/>
    <property type="match status" value="1"/>
</dbReference>
<evidence type="ECO:0000256" key="1">
    <source>
        <dbReference type="PROSITE-ProRule" id="PRU01360"/>
    </source>
</evidence>
<dbReference type="InterPro" id="IPR023997">
    <property type="entry name" value="TonB-dep_OMP_SusC/RagA_CS"/>
</dbReference>
<evidence type="ECO:0000313" key="3">
    <source>
        <dbReference type="EMBL" id="EKX97260.1"/>
    </source>
</evidence>
<organism evidence="3 4">
    <name type="scientific">Hoylesella saccharolytica F0055</name>
    <dbReference type="NCBI Taxonomy" id="1127699"/>
    <lineage>
        <taxon>Bacteria</taxon>
        <taxon>Pseudomonadati</taxon>
        <taxon>Bacteroidota</taxon>
        <taxon>Bacteroidia</taxon>
        <taxon>Bacteroidales</taxon>
        <taxon>Prevotellaceae</taxon>
        <taxon>Hoylesella</taxon>
    </lineage>
</organism>
<dbReference type="PATRIC" id="fig|1127699.3.peg.1991"/>
<comment type="similarity">
    <text evidence="1">Belongs to the TonB-dependent receptor family.</text>
</comment>
<keyword evidence="4" id="KW-1185">Reference proteome</keyword>
<dbReference type="OrthoDB" id="9768177at2"/>
<evidence type="ECO:0000259" key="2">
    <source>
        <dbReference type="Pfam" id="PF07715"/>
    </source>
</evidence>
<accession>L1N1M8</accession>
<gene>
    <name evidence="3" type="ORF">HMPREF9151_02178</name>
</gene>
<dbReference type="RefSeq" id="WP_009161039.1">
    <property type="nucleotide sequence ID" value="NZ_KB290960.1"/>
</dbReference>
<reference evidence="3 4" key="1">
    <citation type="submission" date="2012-05" db="EMBL/GenBank/DDBJ databases">
        <authorList>
            <person name="Weinstock G."/>
            <person name="Sodergren E."/>
            <person name="Lobos E.A."/>
            <person name="Fulton L."/>
            <person name="Fulton R."/>
            <person name="Courtney L."/>
            <person name="Fronick C."/>
            <person name="O'Laughlin M."/>
            <person name="Godfrey J."/>
            <person name="Wilson R.M."/>
            <person name="Miner T."/>
            <person name="Farmer C."/>
            <person name="Delehaunty K."/>
            <person name="Cordes M."/>
            <person name="Minx P."/>
            <person name="Tomlinson C."/>
            <person name="Chen J."/>
            <person name="Wollam A."/>
            <person name="Pepin K.H."/>
            <person name="Bhonagiri V."/>
            <person name="Zhang X."/>
            <person name="Suruliraj S."/>
            <person name="Warren W."/>
            <person name="Mitreva M."/>
            <person name="Mardis E.R."/>
            <person name="Wilson R.K."/>
        </authorList>
    </citation>
    <scope>NUCLEOTIDE SEQUENCE [LARGE SCALE GENOMIC DNA]</scope>
    <source>
        <strain evidence="3 4">F0055</strain>
    </source>
</reference>
<keyword evidence="1" id="KW-0472">Membrane</keyword>
<dbReference type="FunFam" id="2.170.130.10:FF:000003">
    <property type="entry name" value="SusC/RagA family TonB-linked outer membrane protein"/>
    <property type="match status" value="1"/>
</dbReference>
<protein>
    <submittedName>
        <fullName evidence="3">TonB-dependent receptor plug domain protein</fullName>
    </submittedName>
</protein>
<dbReference type="AlphaFoldDB" id="L1N1M8"/>
<dbReference type="Pfam" id="PF07715">
    <property type="entry name" value="Plug"/>
    <property type="match status" value="1"/>
</dbReference>
<dbReference type="EMBL" id="AMEP01000142">
    <property type="protein sequence ID" value="EKX97260.1"/>
    <property type="molecule type" value="Genomic_DNA"/>
</dbReference>
<dbReference type="HOGENOM" id="CLU_004317_1_0_10"/>
<dbReference type="Pfam" id="PF13715">
    <property type="entry name" value="CarbopepD_reg_2"/>
    <property type="match status" value="1"/>
</dbReference>
<comment type="caution">
    <text evidence="3">The sequence shown here is derived from an EMBL/GenBank/DDBJ whole genome shotgun (WGS) entry which is preliminary data.</text>
</comment>
<dbReference type="InterPro" id="IPR012910">
    <property type="entry name" value="Plug_dom"/>
</dbReference>
<keyword evidence="3" id="KW-0675">Receptor</keyword>
<dbReference type="Proteomes" id="UP000010433">
    <property type="component" value="Unassembled WGS sequence"/>
</dbReference>
<comment type="subcellular location">
    <subcellularLocation>
        <location evidence="1">Cell outer membrane</location>
        <topology evidence="1">Multi-pass membrane protein</topology>
    </subcellularLocation>
</comment>
<keyword evidence="1" id="KW-1134">Transmembrane beta strand</keyword>
<dbReference type="SUPFAM" id="SSF49464">
    <property type="entry name" value="Carboxypeptidase regulatory domain-like"/>
    <property type="match status" value="1"/>
</dbReference>
<keyword evidence="1" id="KW-0813">Transport</keyword>
<dbReference type="InterPro" id="IPR023996">
    <property type="entry name" value="TonB-dep_OMP_SusC/RagA"/>
</dbReference>
<proteinExistence type="inferred from homology"/>
<dbReference type="InterPro" id="IPR008969">
    <property type="entry name" value="CarboxyPept-like_regulatory"/>
</dbReference>